<dbReference type="Gene3D" id="3.40.50.1460">
    <property type="match status" value="1"/>
</dbReference>
<dbReference type="SUPFAM" id="SSF52129">
    <property type="entry name" value="Caspase-like"/>
    <property type="match status" value="1"/>
</dbReference>
<dbReference type="SMART" id="SM00698">
    <property type="entry name" value="MORN"/>
    <property type="match status" value="9"/>
</dbReference>
<feature type="domain" description="Caspase family p20" evidence="2">
    <location>
        <begin position="388"/>
        <end position="459"/>
    </location>
</feature>
<dbReference type="eggNOG" id="COG4249">
    <property type="taxonomic scope" value="Bacteria"/>
</dbReference>
<dbReference type="PROSITE" id="PS51257">
    <property type="entry name" value="PROKAR_LIPOPROTEIN"/>
    <property type="match status" value="1"/>
</dbReference>
<dbReference type="RefSeq" id="WP_088421308.1">
    <property type="nucleotide sequence ID" value="NZ_NJBA01000011.1"/>
</dbReference>
<dbReference type="GO" id="GO:0004197">
    <property type="term" value="F:cysteine-type endopeptidase activity"/>
    <property type="evidence" value="ECO:0007669"/>
    <property type="project" value="InterPro"/>
</dbReference>
<comment type="caution">
    <text evidence="3">The sequence shown here is derived from an EMBL/GenBank/DDBJ whole genome shotgun (WGS) entry which is preliminary data.</text>
</comment>
<dbReference type="SUPFAM" id="SSF82185">
    <property type="entry name" value="Histone H3 K4-specific methyltransferase SET7/9 N-terminal domain"/>
    <property type="match status" value="3"/>
</dbReference>
<keyword evidence="1" id="KW-0677">Repeat</keyword>
<dbReference type="InterPro" id="IPR029030">
    <property type="entry name" value="Caspase-like_dom_sf"/>
</dbReference>
<sequence>MPRHLLPLSLALLLIACGEGEPLTPPDARLPDGARYRGELVNGQLQGPGRLDYSNGAWYEGGFDKGLQSGQGKWNDGNGTSYDGEFRDGLFEGRGRLQYADGSFYEGQFKRGEFDGEGRLSQGGTTYSGGFRKGRYEGLGSLELADGTRHQGAFAKGEANGEGARRDSLGNQYSGTFKNGVLEGKGIFRDDAGDQYSGEFRNDQFDGTGRFQNADGDVWSGRFKAGALSGPGEFIGADGSRYKGDFRFWRFDGQGTLSKADGQTYSGGFARGEYSGAGTLTRHDGSVQKGTWNAGQLRQDAAGKRLPNPVEVGLLEQGVLLEKALAAVPQSTPAIELYGVSLGGDGKQSVFLREADYVANLLGERFGARGVVRLVNHRDHLADRPMATRETLARTLRTIAERSGPEDLVFIYLTSHGSHDHQLVLDMPGLKLDDLPASELASLLAPLKERTKVLVISACYSGGFIPALKDDKTLIMTAASSDRVSFGCSEEADFTYFGDALFAKAFQQTDDLNQAFKLASAAVAKREKEEEFEPSQPQLWAPEAVITRWQALRAQQTHAALALGGNDAQAKGQGDN</sequence>
<dbReference type="Proteomes" id="UP000198145">
    <property type="component" value="Unassembled WGS sequence"/>
</dbReference>
<dbReference type="PANTHER" id="PTHR43215">
    <property type="entry name" value="RADIAL SPOKE HEAD 1 HOMOLOG"/>
    <property type="match status" value="1"/>
</dbReference>
<dbReference type="InterPro" id="IPR001096">
    <property type="entry name" value="Peptidase_C13"/>
</dbReference>
<evidence type="ECO:0000259" key="2">
    <source>
        <dbReference type="PROSITE" id="PS50208"/>
    </source>
</evidence>
<dbReference type="PROSITE" id="PS50208">
    <property type="entry name" value="CASPASE_P20"/>
    <property type="match status" value="1"/>
</dbReference>
<evidence type="ECO:0000313" key="3">
    <source>
        <dbReference type="EMBL" id="OWP47924.1"/>
    </source>
</evidence>
<organism evidence="3 4">
    <name type="scientific">Pseudomonas nitroreducens</name>
    <dbReference type="NCBI Taxonomy" id="46680"/>
    <lineage>
        <taxon>Bacteria</taxon>
        <taxon>Pseudomonadati</taxon>
        <taxon>Pseudomonadota</taxon>
        <taxon>Gammaproteobacteria</taxon>
        <taxon>Pseudomonadales</taxon>
        <taxon>Pseudomonadaceae</taxon>
        <taxon>Pseudomonas</taxon>
    </lineage>
</organism>
<dbReference type="STRING" id="46680.GCA_000807755_01327"/>
<dbReference type="Gene3D" id="2.20.110.10">
    <property type="entry name" value="Histone H3 K4-specific methyltransferase SET7/9 N-terminal domain"/>
    <property type="match status" value="3"/>
</dbReference>
<reference evidence="3 4" key="1">
    <citation type="submission" date="2017-06" db="EMBL/GenBank/DDBJ databases">
        <title>Draft genome of Pseudomonas nitroreducens DF05.</title>
        <authorList>
            <person name="Iyer R."/>
        </authorList>
    </citation>
    <scope>NUCLEOTIDE SEQUENCE [LARGE SCALE GENOMIC DNA]</scope>
    <source>
        <strain evidence="3 4">DF05</strain>
    </source>
</reference>
<evidence type="ECO:0000313" key="4">
    <source>
        <dbReference type="Proteomes" id="UP000198145"/>
    </source>
</evidence>
<dbReference type="PANTHER" id="PTHR43215:SF14">
    <property type="entry name" value="RADIAL SPOKE HEAD 1 HOMOLOG"/>
    <property type="match status" value="1"/>
</dbReference>
<dbReference type="Pfam" id="PF01650">
    <property type="entry name" value="Peptidase_C13"/>
    <property type="match status" value="1"/>
</dbReference>
<proteinExistence type="predicted"/>
<name>A0A246F3Y6_PSENT</name>
<dbReference type="AlphaFoldDB" id="A0A246F3Y6"/>
<dbReference type="InterPro" id="IPR003409">
    <property type="entry name" value="MORN"/>
</dbReference>
<dbReference type="GO" id="GO:0006508">
    <property type="term" value="P:proteolysis"/>
    <property type="evidence" value="ECO:0007669"/>
    <property type="project" value="InterPro"/>
</dbReference>
<dbReference type="InterPro" id="IPR001309">
    <property type="entry name" value="Pept_C14_p20"/>
</dbReference>
<accession>A0A246F3Y6</accession>
<evidence type="ECO:0000256" key="1">
    <source>
        <dbReference type="ARBA" id="ARBA00022737"/>
    </source>
</evidence>
<dbReference type="eggNOG" id="COG4642">
    <property type="taxonomic scope" value="Bacteria"/>
</dbReference>
<dbReference type="Pfam" id="PF02493">
    <property type="entry name" value="MORN"/>
    <property type="match status" value="10"/>
</dbReference>
<gene>
    <name evidence="3" type="ORF">CEG18_25730</name>
</gene>
<dbReference type="EMBL" id="NJBA01000011">
    <property type="protein sequence ID" value="OWP47924.1"/>
    <property type="molecule type" value="Genomic_DNA"/>
</dbReference>
<protein>
    <submittedName>
        <fullName evidence="3">Peptidase C13</fullName>
    </submittedName>
</protein>